<proteinExistence type="predicted"/>
<protein>
    <submittedName>
        <fullName evidence="1">Uncharacterized protein</fullName>
    </submittedName>
</protein>
<gene>
    <name evidence="1" type="ORF">ACFSOZ_36750</name>
</gene>
<dbReference type="EMBL" id="JBHUGZ010000030">
    <property type="protein sequence ID" value="MFD1987972.1"/>
    <property type="molecule type" value="Genomic_DNA"/>
</dbReference>
<evidence type="ECO:0000313" key="1">
    <source>
        <dbReference type="EMBL" id="MFD1987972.1"/>
    </source>
</evidence>
<accession>A0ABW4UP54</accession>
<evidence type="ECO:0000313" key="2">
    <source>
        <dbReference type="Proteomes" id="UP001597405"/>
    </source>
</evidence>
<organism evidence="1 2">
    <name type="scientific">Mesorhizobium newzealandense</name>
    <dbReference type="NCBI Taxonomy" id="1300302"/>
    <lineage>
        <taxon>Bacteria</taxon>
        <taxon>Pseudomonadati</taxon>
        <taxon>Pseudomonadota</taxon>
        <taxon>Alphaproteobacteria</taxon>
        <taxon>Hyphomicrobiales</taxon>
        <taxon>Phyllobacteriaceae</taxon>
        <taxon>Mesorhizobium</taxon>
    </lineage>
</organism>
<dbReference type="RefSeq" id="WP_379106429.1">
    <property type="nucleotide sequence ID" value="NZ_JBHUGZ010000030.1"/>
</dbReference>
<name>A0ABW4UP54_9HYPH</name>
<comment type="caution">
    <text evidence="1">The sequence shown here is derived from an EMBL/GenBank/DDBJ whole genome shotgun (WGS) entry which is preliminary data.</text>
</comment>
<sequence length="41" mass="4688">MNTATAEKPTFKERFNDLEPLVCDADDMLGVMAHMLELSFR</sequence>
<reference evidence="2" key="1">
    <citation type="journal article" date="2019" name="Int. J. Syst. Evol. Microbiol.">
        <title>The Global Catalogue of Microorganisms (GCM) 10K type strain sequencing project: providing services to taxonomists for standard genome sequencing and annotation.</title>
        <authorList>
            <consortium name="The Broad Institute Genomics Platform"/>
            <consortium name="The Broad Institute Genome Sequencing Center for Infectious Disease"/>
            <person name="Wu L."/>
            <person name="Ma J."/>
        </authorList>
    </citation>
    <scope>NUCLEOTIDE SEQUENCE [LARGE SCALE GENOMIC DNA]</scope>
    <source>
        <strain evidence="2">CGMCC 1.16225</strain>
    </source>
</reference>
<keyword evidence="2" id="KW-1185">Reference proteome</keyword>
<dbReference type="Proteomes" id="UP001597405">
    <property type="component" value="Unassembled WGS sequence"/>
</dbReference>